<name>A0A7S4VL84_9DINO</name>
<reference evidence="1" key="1">
    <citation type="submission" date="2021-01" db="EMBL/GenBank/DDBJ databases">
        <authorList>
            <person name="Corre E."/>
            <person name="Pelletier E."/>
            <person name="Niang G."/>
            <person name="Scheremetjew M."/>
            <person name="Finn R."/>
            <person name="Kale V."/>
            <person name="Holt S."/>
            <person name="Cochrane G."/>
            <person name="Meng A."/>
            <person name="Brown T."/>
            <person name="Cohen L."/>
        </authorList>
    </citation>
    <scope>NUCLEOTIDE SEQUENCE</scope>
    <source>
        <strain evidence="1">CCMP3105</strain>
    </source>
</reference>
<gene>
    <name evidence="1" type="ORF">AMON00008_LOCUS53914</name>
</gene>
<dbReference type="AlphaFoldDB" id="A0A7S4VL84"/>
<accession>A0A7S4VL84</accession>
<organism evidence="1">
    <name type="scientific">Alexandrium monilatum</name>
    <dbReference type="NCBI Taxonomy" id="311494"/>
    <lineage>
        <taxon>Eukaryota</taxon>
        <taxon>Sar</taxon>
        <taxon>Alveolata</taxon>
        <taxon>Dinophyceae</taxon>
        <taxon>Gonyaulacales</taxon>
        <taxon>Pyrocystaceae</taxon>
        <taxon>Alexandrium</taxon>
    </lineage>
</organism>
<sequence>MKRKASDGPVPVLQAQDVTFEAFSKAYAKHQVVLVRRCLTKQKDTTKPPGSDSRVVSPLTRRRRKIDLGVLRRLFARHPKVVRRAFNMEQAPKASSAAVGTDGVTELLGRKKSPAGPWYASFVVQRSRGALAAFLQALPMVVPPFLQKKGCRGFPAAKHSDAVWVFFGQNPQARPLQGRPEHTDAIAHSGTWHLQLRGSKVWVLRPTAELRRSARPLRGVGRVRVRCREGDLLCVNTRLWWHSTRIPGRCPLSLSVARDMYLDGTRPTACDMTNVDGHFATRNIPRGTVVFSEEDAPDLELPRKPDANLALAEGPDGGLLVVAMRRIAAGEWFSLAESEDES</sequence>
<dbReference type="EMBL" id="HBNR01075871">
    <property type="protein sequence ID" value="CAE4652252.1"/>
    <property type="molecule type" value="Transcribed_RNA"/>
</dbReference>
<dbReference type="Gene3D" id="2.60.120.650">
    <property type="entry name" value="Cupin"/>
    <property type="match status" value="1"/>
</dbReference>
<dbReference type="SUPFAM" id="SSF51197">
    <property type="entry name" value="Clavaminate synthase-like"/>
    <property type="match status" value="1"/>
</dbReference>
<proteinExistence type="predicted"/>
<protein>
    <submittedName>
        <fullName evidence="1">Uncharacterized protein</fullName>
    </submittedName>
</protein>
<evidence type="ECO:0000313" key="1">
    <source>
        <dbReference type="EMBL" id="CAE4652252.1"/>
    </source>
</evidence>